<gene>
    <name evidence="4" type="ORF">CPLU01_05231</name>
</gene>
<accession>A0A8H6KND4</accession>
<proteinExistence type="predicted"/>
<feature type="region of interest" description="Disordered" evidence="1">
    <location>
        <begin position="373"/>
        <end position="398"/>
    </location>
</feature>
<feature type="domain" description="Nucleoside phosphorylase" evidence="2">
    <location>
        <begin position="11"/>
        <end position="124"/>
    </location>
</feature>
<dbReference type="AlphaFoldDB" id="A0A8H6KND4"/>
<dbReference type="GO" id="GO:0009116">
    <property type="term" value="P:nucleoside metabolic process"/>
    <property type="evidence" value="ECO:0007669"/>
    <property type="project" value="InterPro"/>
</dbReference>
<dbReference type="EMBL" id="WIGO01000053">
    <property type="protein sequence ID" value="KAF6833936.1"/>
    <property type="molecule type" value="Genomic_DNA"/>
</dbReference>
<keyword evidence="5" id="KW-1185">Reference proteome</keyword>
<dbReference type="GO" id="GO:0003824">
    <property type="term" value="F:catalytic activity"/>
    <property type="evidence" value="ECO:0007669"/>
    <property type="project" value="InterPro"/>
</dbReference>
<dbReference type="Pfam" id="PF01048">
    <property type="entry name" value="PNP_UDP_1"/>
    <property type="match status" value="1"/>
</dbReference>
<name>A0A8H6KND4_9PEZI</name>
<dbReference type="Pfam" id="PF17106">
    <property type="entry name" value="NACHT_sigma"/>
    <property type="match status" value="1"/>
</dbReference>
<evidence type="ECO:0000259" key="2">
    <source>
        <dbReference type="Pfam" id="PF01048"/>
    </source>
</evidence>
<dbReference type="PANTHER" id="PTHR46082:SF6">
    <property type="entry name" value="AAA+ ATPASE DOMAIN-CONTAINING PROTEIN-RELATED"/>
    <property type="match status" value="1"/>
</dbReference>
<evidence type="ECO:0000256" key="1">
    <source>
        <dbReference type="SAM" id="MobiDB-lite"/>
    </source>
</evidence>
<comment type="caution">
    <text evidence="4">The sequence shown here is derived from an EMBL/GenBank/DDBJ whole genome shotgun (WGS) entry which is preliminary data.</text>
</comment>
<dbReference type="SUPFAM" id="SSF53167">
    <property type="entry name" value="Purine and uridine phosphorylases"/>
    <property type="match status" value="1"/>
</dbReference>
<evidence type="ECO:0000313" key="4">
    <source>
        <dbReference type="EMBL" id="KAF6833936.1"/>
    </source>
</evidence>
<evidence type="ECO:0000259" key="3">
    <source>
        <dbReference type="Pfam" id="PF17106"/>
    </source>
</evidence>
<dbReference type="InterPro" id="IPR035994">
    <property type="entry name" value="Nucleoside_phosphorylase_sf"/>
</dbReference>
<reference evidence="4" key="1">
    <citation type="journal article" date="2020" name="Phytopathology">
        <title>Genome Sequence Resources of Colletotrichum truncatum, C. plurivorum, C. musicola, and C. sojae: Four Species Pathogenic to Soybean (Glycine max).</title>
        <authorList>
            <person name="Rogerio F."/>
            <person name="Boufleur T.R."/>
            <person name="Ciampi-Guillardi M."/>
            <person name="Sukno S.A."/>
            <person name="Thon M.R."/>
            <person name="Massola Junior N.S."/>
            <person name="Baroncelli R."/>
        </authorList>
    </citation>
    <scope>NUCLEOTIDE SEQUENCE</scope>
    <source>
        <strain evidence="4">LFN00145</strain>
    </source>
</reference>
<dbReference type="Proteomes" id="UP000654918">
    <property type="component" value="Unassembled WGS sequence"/>
</dbReference>
<protein>
    <submittedName>
        <fullName evidence="4">Pfs domain-containing protein</fullName>
    </submittedName>
</protein>
<dbReference type="Gene3D" id="3.40.50.1580">
    <property type="entry name" value="Nucleoside phosphorylase domain"/>
    <property type="match status" value="1"/>
</dbReference>
<sequence length="398" mass="42889">MARPQRHDFEIAVVCALDLEYDAATLAFDEVDDDDLGKAPGDTNTYTTGRIGRHNVVMALLPGMGKANAAGVTAVLRSSYTGLKLALLTGVCGGVPMPDSKTEVILGDVVISKTVVQYDLGRQYPDRFARKDTIDDNLGRPNQEIRSMLAVLGSEFGKGRLQKRTNVVLGEMQQKAIDEDRETGYDRPAAQEDTLYPSTYLHIHRDRSDCGCTDAGGCDEAIGASCEKLKCDSALAVKRDRLLKAGAGPRIHVKSVASGDTVIKSGAHRDKIAEENGVWAFEMEGAGVWDQVPCIVVKGVCDYADSHKNKKWQPYAAAAAAAVAKALLDQYTRTDKPGDARPTSNEPASESAVVWASHRYHNTGSGSQYIHTGTGDQNNNTGGGKQFNAHTMNFGDMH</sequence>
<dbReference type="InterPro" id="IPR053137">
    <property type="entry name" value="NLR-like"/>
</dbReference>
<feature type="domain" description="NACHT-NTPase sigma" evidence="3">
    <location>
        <begin position="358"/>
        <end position="395"/>
    </location>
</feature>
<dbReference type="PANTHER" id="PTHR46082">
    <property type="entry name" value="ATP/GTP-BINDING PROTEIN-RELATED"/>
    <property type="match status" value="1"/>
</dbReference>
<dbReference type="InterPro" id="IPR000845">
    <property type="entry name" value="Nucleoside_phosphorylase_d"/>
</dbReference>
<organism evidence="4 5">
    <name type="scientific">Colletotrichum plurivorum</name>
    <dbReference type="NCBI Taxonomy" id="2175906"/>
    <lineage>
        <taxon>Eukaryota</taxon>
        <taxon>Fungi</taxon>
        <taxon>Dikarya</taxon>
        <taxon>Ascomycota</taxon>
        <taxon>Pezizomycotina</taxon>
        <taxon>Sordariomycetes</taxon>
        <taxon>Hypocreomycetidae</taxon>
        <taxon>Glomerellales</taxon>
        <taxon>Glomerellaceae</taxon>
        <taxon>Colletotrichum</taxon>
        <taxon>Colletotrichum orchidearum species complex</taxon>
    </lineage>
</organism>
<evidence type="ECO:0000313" key="5">
    <source>
        <dbReference type="Proteomes" id="UP000654918"/>
    </source>
</evidence>
<dbReference type="InterPro" id="IPR031353">
    <property type="entry name" value="NACHT_sigma"/>
</dbReference>